<dbReference type="AlphaFoldDB" id="A0A841EMB2"/>
<sequence>MSLSTESSFNTTLVSSSFEQQDEDFTYEVAFRRWLVREIEEQRLTPAQAIERFNFHPNNGYTLIHKWRLKYAGEMVLSLPEMTFQEKQDLALLQARTKELEKQLEQAKIYNIALNTLIDVAEEKLKINIRKKPGARQ</sequence>
<dbReference type="EMBL" id="JACHKT010000011">
    <property type="protein sequence ID" value="MBB6003324.1"/>
    <property type="molecule type" value="Genomic_DNA"/>
</dbReference>
<comment type="caution">
    <text evidence="1">The sequence shown here is derived from an EMBL/GenBank/DDBJ whole genome shotgun (WGS) entry which is preliminary data.</text>
</comment>
<organism evidence="1 2">
    <name type="scientific">Arcicella rosea</name>
    <dbReference type="NCBI Taxonomy" id="502909"/>
    <lineage>
        <taxon>Bacteria</taxon>
        <taxon>Pseudomonadati</taxon>
        <taxon>Bacteroidota</taxon>
        <taxon>Cytophagia</taxon>
        <taxon>Cytophagales</taxon>
        <taxon>Flectobacillaceae</taxon>
        <taxon>Arcicella</taxon>
    </lineage>
</organism>
<name>A0A841EMB2_9BACT</name>
<dbReference type="RefSeq" id="WP_184133729.1">
    <property type="nucleotide sequence ID" value="NZ_JACHKT010000011.1"/>
</dbReference>
<keyword evidence="2" id="KW-1185">Reference proteome</keyword>
<evidence type="ECO:0000313" key="1">
    <source>
        <dbReference type="EMBL" id="MBB6003324.1"/>
    </source>
</evidence>
<reference evidence="1 2" key="1">
    <citation type="submission" date="2020-08" db="EMBL/GenBank/DDBJ databases">
        <title>Functional genomics of gut bacteria from endangered species of beetles.</title>
        <authorList>
            <person name="Carlos-Shanley C."/>
        </authorList>
    </citation>
    <scope>NUCLEOTIDE SEQUENCE [LARGE SCALE GENOMIC DNA]</scope>
    <source>
        <strain evidence="1 2">S00070</strain>
    </source>
</reference>
<proteinExistence type="predicted"/>
<protein>
    <recommendedName>
        <fullName evidence="3">Transposase</fullName>
    </recommendedName>
</protein>
<evidence type="ECO:0000313" key="2">
    <source>
        <dbReference type="Proteomes" id="UP000524404"/>
    </source>
</evidence>
<evidence type="ECO:0008006" key="3">
    <source>
        <dbReference type="Google" id="ProtNLM"/>
    </source>
</evidence>
<dbReference type="Proteomes" id="UP000524404">
    <property type="component" value="Unassembled WGS sequence"/>
</dbReference>
<accession>A0A841EMB2</accession>
<gene>
    <name evidence="1" type="ORF">HNP25_001977</name>
</gene>